<dbReference type="Pfam" id="PF26096">
    <property type="entry name" value="DUF8033"/>
    <property type="match status" value="1"/>
</dbReference>
<evidence type="ECO:0000259" key="1">
    <source>
        <dbReference type="Pfam" id="PF26096"/>
    </source>
</evidence>
<dbReference type="InterPro" id="IPR058346">
    <property type="entry name" value="DUF8033"/>
</dbReference>
<feature type="domain" description="DUF8033" evidence="1">
    <location>
        <begin position="37"/>
        <end position="72"/>
    </location>
</feature>
<proteinExistence type="predicted"/>
<gene>
    <name evidence="2" type="ORF">UFOVP1451_32</name>
</gene>
<name>A0A6J5SGW8_9CAUD</name>
<sequence>MKNHKTIREVSHAWAYAANEEGGAVSSDSFSYTGGELFSYNTIIAKRIQTKSGEICLMNDGTYSVTTSRHQHLARLAVACPTLVGAWEDASRGGDVFSEENIIKSYSWKLVKETENLAKARRQSTRTIYTAAINETAVNLKKLIEYKIIKKSALTTQLKKLLLIRVNPAGLAVLKLAAEKELKKKLKANAVKIKESIANFRSWKSSHITSDARAFCGGDLIRYIMNPAEGEEGIRTSQGVSMLIADALILYKMASHCRANATAWVPSSVKLAGQYRVESIDAKGNTKVGCHYFKFEEIERCYQKEYLPTFKN</sequence>
<reference evidence="2" key="1">
    <citation type="submission" date="2020-05" db="EMBL/GenBank/DDBJ databases">
        <authorList>
            <person name="Chiriac C."/>
            <person name="Salcher M."/>
            <person name="Ghai R."/>
            <person name="Kavagutti S V."/>
        </authorList>
    </citation>
    <scope>NUCLEOTIDE SEQUENCE</scope>
</reference>
<organism evidence="2">
    <name type="scientific">uncultured Caudovirales phage</name>
    <dbReference type="NCBI Taxonomy" id="2100421"/>
    <lineage>
        <taxon>Viruses</taxon>
        <taxon>Duplodnaviria</taxon>
        <taxon>Heunggongvirae</taxon>
        <taxon>Uroviricota</taxon>
        <taxon>Caudoviricetes</taxon>
        <taxon>Peduoviridae</taxon>
        <taxon>Maltschvirus</taxon>
        <taxon>Maltschvirus maltsch</taxon>
    </lineage>
</organism>
<dbReference type="EMBL" id="LR797397">
    <property type="protein sequence ID" value="CAB4213395.1"/>
    <property type="molecule type" value="Genomic_DNA"/>
</dbReference>
<evidence type="ECO:0000313" key="2">
    <source>
        <dbReference type="EMBL" id="CAB4213395.1"/>
    </source>
</evidence>
<accession>A0A6J5SGW8</accession>
<protein>
    <recommendedName>
        <fullName evidence="1">DUF8033 domain-containing protein</fullName>
    </recommendedName>
</protein>